<evidence type="ECO:0000259" key="1">
    <source>
        <dbReference type="PROSITE" id="PS50987"/>
    </source>
</evidence>
<dbReference type="Proteomes" id="UP000199628">
    <property type="component" value="Unassembled WGS sequence"/>
</dbReference>
<dbReference type="InterPro" id="IPR001845">
    <property type="entry name" value="HTH_ArsR_DNA-bd_dom"/>
</dbReference>
<dbReference type="GO" id="GO:0003700">
    <property type="term" value="F:DNA-binding transcription factor activity"/>
    <property type="evidence" value="ECO:0007669"/>
    <property type="project" value="InterPro"/>
</dbReference>
<dbReference type="PROSITE" id="PS50987">
    <property type="entry name" value="HTH_ARSR_2"/>
    <property type="match status" value="1"/>
</dbReference>
<dbReference type="PANTHER" id="PTHR38600:SF2">
    <property type="entry name" value="SLL0088 PROTEIN"/>
    <property type="match status" value="1"/>
</dbReference>
<dbReference type="EMBL" id="FMZV01000013">
    <property type="protein sequence ID" value="SDE06466.1"/>
    <property type="molecule type" value="Genomic_DNA"/>
</dbReference>
<dbReference type="PANTHER" id="PTHR38600">
    <property type="entry name" value="TRANSCRIPTIONAL REGULATORY PROTEIN"/>
    <property type="match status" value="1"/>
</dbReference>
<dbReference type="InterPro" id="IPR036388">
    <property type="entry name" value="WH-like_DNA-bd_sf"/>
</dbReference>
<name>A0A1G6ZXV4_9RHOB</name>
<sequence>MAILRGMSKYESHLDMCFSALGDPTRRMILERLARGEASVSELAAPHDMALPSFLEHLKKLEAAKLITSNKQGRTRICELSPDAFTPVRDWLTEQNAIWEGRLDRFNDYINNLVQERNK</sequence>
<evidence type="ECO:0000313" key="3">
    <source>
        <dbReference type="Proteomes" id="UP000199628"/>
    </source>
</evidence>
<feature type="domain" description="HTH arsR-type" evidence="1">
    <location>
        <begin position="6"/>
        <end position="100"/>
    </location>
</feature>
<dbReference type="InterPro" id="IPR036390">
    <property type="entry name" value="WH_DNA-bd_sf"/>
</dbReference>
<proteinExistence type="predicted"/>
<accession>A0A1G6ZXV4</accession>
<dbReference type="InterPro" id="IPR011991">
    <property type="entry name" value="ArsR-like_HTH"/>
</dbReference>
<evidence type="ECO:0000313" key="2">
    <source>
        <dbReference type="EMBL" id="SDE06466.1"/>
    </source>
</evidence>
<dbReference type="SUPFAM" id="SSF46785">
    <property type="entry name" value="Winged helix' DNA-binding domain"/>
    <property type="match status" value="1"/>
</dbReference>
<dbReference type="Gene3D" id="1.10.10.10">
    <property type="entry name" value="Winged helix-like DNA-binding domain superfamily/Winged helix DNA-binding domain"/>
    <property type="match status" value="1"/>
</dbReference>
<gene>
    <name evidence="2" type="ORF">SAMN04488239_113112</name>
</gene>
<dbReference type="STRING" id="639004.SAMN04488239_113112"/>
<dbReference type="SMART" id="SM00418">
    <property type="entry name" value="HTH_ARSR"/>
    <property type="match status" value="1"/>
</dbReference>
<keyword evidence="3" id="KW-1185">Reference proteome</keyword>
<dbReference type="AlphaFoldDB" id="A0A1G6ZXV4"/>
<protein>
    <submittedName>
        <fullName evidence="2">Transcriptional regulator, ArsR family</fullName>
    </submittedName>
</protein>
<dbReference type="RefSeq" id="WP_425441143.1">
    <property type="nucleotide sequence ID" value="NZ_FMZV01000013.1"/>
</dbReference>
<organism evidence="2 3">
    <name type="scientific">Ruegeria marina</name>
    <dbReference type="NCBI Taxonomy" id="639004"/>
    <lineage>
        <taxon>Bacteria</taxon>
        <taxon>Pseudomonadati</taxon>
        <taxon>Pseudomonadota</taxon>
        <taxon>Alphaproteobacteria</taxon>
        <taxon>Rhodobacterales</taxon>
        <taxon>Roseobacteraceae</taxon>
        <taxon>Ruegeria</taxon>
    </lineage>
</organism>
<dbReference type="NCBIfam" id="NF033788">
    <property type="entry name" value="HTH_metalloreg"/>
    <property type="match status" value="1"/>
</dbReference>
<dbReference type="CDD" id="cd00090">
    <property type="entry name" value="HTH_ARSR"/>
    <property type="match status" value="1"/>
</dbReference>
<reference evidence="3" key="1">
    <citation type="submission" date="2016-10" db="EMBL/GenBank/DDBJ databases">
        <authorList>
            <person name="Varghese N."/>
            <person name="Submissions S."/>
        </authorList>
    </citation>
    <scope>NUCLEOTIDE SEQUENCE [LARGE SCALE GENOMIC DNA]</scope>
    <source>
        <strain evidence="3">CGMCC 1.9108</strain>
    </source>
</reference>
<dbReference type="Pfam" id="PF12840">
    <property type="entry name" value="HTH_20"/>
    <property type="match status" value="1"/>
</dbReference>